<dbReference type="PANTHER" id="PTHR37302">
    <property type="entry name" value="SLR1116 PROTEIN"/>
    <property type="match status" value="1"/>
</dbReference>
<dbReference type="Proteomes" id="UP001290455">
    <property type="component" value="Unassembled WGS sequence"/>
</dbReference>
<dbReference type="Pfam" id="PF05163">
    <property type="entry name" value="DinB"/>
    <property type="match status" value="1"/>
</dbReference>
<protein>
    <submittedName>
        <fullName evidence="3">DinB family protein</fullName>
    </submittedName>
</protein>
<evidence type="ECO:0000256" key="2">
    <source>
        <dbReference type="ARBA" id="ARBA00022723"/>
    </source>
</evidence>
<evidence type="ECO:0000313" key="4">
    <source>
        <dbReference type="Proteomes" id="UP001290455"/>
    </source>
</evidence>
<dbReference type="RefSeq" id="WP_322445565.1">
    <property type="nucleotide sequence ID" value="NZ_JAXOFX010000003.1"/>
</dbReference>
<evidence type="ECO:0000256" key="1">
    <source>
        <dbReference type="ARBA" id="ARBA00008635"/>
    </source>
</evidence>
<name>A0ABU5IVU5_9BACI</name>
<dbReference type="InterPro" id="IPR007837">
    <property type="entry name" value="DinB"/>
</dbReference>
<dbReference type="EMBL" id="JAXOFX010000003">
    <property type="protein sequence ID" value="MDZ5471262.1"/>
    <property type="molecule type" value="Genomic_DNA"/>
</dbReference>
<reference evidence="3 4" key="1">
    <citation type="submission" date="2023-11" db="EMBL/GenBank/DDBJ databases">
        <title>Bacillus jintuensis, isolated from a mudflat on the Beibu Gulf coast.</title>
        <authorList>
            <person name="Li M."/>
        </authorList>
    </citation>
    <scope>NUCLEOTIDE SEQUENCE [LARGE SCALE GENOMIC DNA]</scope>
    <source>
        <strain evidence="3 4">31A1R</strain>
    </source>
</reference>
<keyword evidence="2" id="KW-0479">Metal-binding</keyword>
<dbReference type="InterPro" id="IPR034660">
    <property type="entry name" value="DinB/YfiT-like"/>
</dbReference>
<dbReference type="Gene3D" id="1.20.120.450">
    <property type="entry name" value="dinb family like domain"/>
    <property type="match status" value="1"/>
</dbReference>
<accession>A0ABU5IVU5</accession>
<evidence type="ECO:0000313" key="3">
    <source>
        <dbReference type="EMBL" id="MDZ5471262.1"/>
    </source>
</evidence>
<dbReference type="PANTHER" id="PTHR37302:SF3">
    <property type="entry name" value="DAMAGE-INDUCIBLE PROTEIN DINB"/>
    <property type="match status" value="1"/>
</dbReference>
<gene>
    <name evidence="3" type="ORF">SM124_05835</name>
</gene>
<keyword evidence="4" id="KW-1185">Reference proteome</keyword>
<dbReference type="SUPFAM" id="SSF109854">
    <property type="entry name" value="DinB/YfiT-like putative metalloenzymes"/>
    <property type="match status" value="1"/>
</dbReference>
<comment type="caution">
    <text evidence="3">The sequence shown here is derived from an EMBL/GenBank/DDBJ whole genome shotgun (WGS) entry which is preliminary data.</text>
</comment>
<organism evidence="3 4">
    <name type="scientific">Robertmurraya mangrovi</name>
    <dbReference type="NCBI Taxonomy" id="3098077"/>
    <lineage>
        <taxon>Bacteria</taxon>
        <taxon>Bacillati</taxon>
        <taxon>Bacillota</taxon>
        <taxon>Bacilli</taxon>
        <taxon>Bacillales</taxon>
        <taxon>Bacillaceae</taxon>
        <taxon>Robertmurraya</taxon>
    </lineage>
</organism>
<comment type="similarity">
    <text evidence="1">Belongs to the DinB family.</text>
</comment>
<proteinExistence type="inferred from homology"/>
<sequence>MQKLFEYNWKVREEWFEWCKQIPQEELLLQRSGGLGNILHTLLHIVDVEYSWINAIQGKPDFELDFAEFNTVQSVKTISDLLQKEIRTFLQAWLEEMDEEKVKVSWSDKFYAKGEILRHVIAHEIHHVGQLSVWSRELCLKPVSANLIGRELYSVS</sequence>